<comment type="caution">
    <text evidence="7">The sequence shown here is derived from an EMBL/GenBank/DDBJ whole genome shotgun (WGS) entry which is preliminary data.</text>
</comment>
<dbReference type="GO" id="GO:0031564">
    <property type="term" value="P:transcription antitermination"/>
    <property type="evidence" value="ECO:0007669"/>
    <property type="project" value="UniProtKB-KW"/>
</dbReference>
<dbReference type="InterPro" id="IPR035926">
    <property type="entry name" value="NusB-like_sf"/>
</dbReference>
<evidence type="ECO:0000256" key="1">
    <source>
        <dbReference type="ARBA" id="ARBA00005952"/>
    </source>
</evidence>
<dbReference type="Pfam" id="PF01029">
    <property type="entry name" value="NusB"/>
    <property type="match status" value="1"/>
</dbReference>
<name>A0A9D9HC62_9BACT</name>
<gene>
    <name evidence="7" type="primary">nusB</name>
    <name evidence="7" type="ORF">IAC32_00135</name>
</gene>
<keyword evidence="2" id="KW-0889">Transcription antitermination</keyword>
<dbReference type="InterPro" id="IPR006027">
    <property type="entry name" value="NusB_RsmB_TIM44"/>
</dbReference>
<dbReference type="Gene3D" id="1.10.940.10">
    <property type="entry name" value="NusB-like"/>
    <property type="match status" value="1"/>
</dbReference>
<evidence type="ECO:0000256" key="2">
    <source>
        <dbReference type="ARBA" id="ARBA00022814"/>
    </source>
</evidence>
<evidence type="ECO:0000256" key="4">
    <source>
        <dbReference type="ARBA" id="ARBA00023015"/>
    </source>
</evidence>
<dbReference type="NCBIfam" id="TIGR01951">
    <property type="entry name" value="nusB"/>
    <property type="match status" value="1"/>
</dbReference>
<reference evidence="7" key="2">
    <citation type="journal article" date="2021" name="PeerJ">
        <title>Extensive microbial diversity within the chicken gut microbiome revealed by metagenomics and culture.</title>
        <authorList>
            <person name="Gilroy R."/>
            <person name="Ravi A."/>
            <person name="Getino M."/>
            <person name="Pursley I."/>
            <person name="Horton D.L."/>
            <person name="Alikhan N.F."/>
            <person name="Baker D."/>
            <person name="Gharbi K."/>
            <person name="Hall N."/>
            <person name="Watson M."/>
            <person name="Adriaenssens E.M."/>
            <person name="Foster-Nyarko E."/>
            <person name="Jarju S."/>
            <person name="Secka A."/>
            <person name="Antonio M."/>
            <person name="Oren A."/>
            <person name="Chaudhuri R.R."/>
            <person name="La Ragione R."/>
            <person name="Hildebrand F."/>
            <person name="Pallen M.J."/>
        </authorList>
    </citation>
    <scope>NUCLEOTIDE SEQUENCE</scope>
    <source>
        <strain evidence="7">D3-1215</strain>
    </source>
</reference>
<organism evidence="7 8">
    <name type="scientific">Candidatus Enterocola intestinipullorum</name>
    <dbReference type="NCBI Taxonomy" id="2840783"/>
    <lineage>
        <taxon>Bacteria</taxon>
        <taxon>Pseudomonadati</taxon>
        <taxon>Bacteroidota</taxon>
        <taxon>Bacteroidia</taxon>
        <taxon>Bacteroidales</taxon>
        <taxon>Candidatus Enterocola</taxon>
    </lineage>
</organism>
<comment type="similarity">
    <text evidence="1">Belongs to the NusB family.</text>
</comment>
<dbReference type="PANTHER" id="PTHR11078:SF3">
    <property type="entry name" value="ANTITERMINATION NUSB DOMAIN-CONTAINING PROTEIN"/>
    <property type="match status" value="1"/>
</dbReference>
<dbReference type="GO" id="GO:0006353">
    <property type="term" value="P:DNA-templated transcription termination"/>
    <property type="evidence" value="ECO:0007669"/>
    <property type="project" value="InterPro"/>
</dbReference>
<proteinExistence type="inferred from homology"/>
<evidence type="ECO:0000256" key="3">
    <source>
        <dbReference type="ARBA" id="ARBA00022884"/>
    </source>
</evidence>
<dbReference type="AlphaFoldDB" id="A0A9D9HC62"/>
<dbReference type="EMBL" id="JADIMR010000003">
    <property type="protein sequence ID" value="MBO8446146.1"/>
    <property type="molecule type" value="Genomic_DNA"/>
</dbReference>
<dbReference type="GO" id="GO:0005829">
    <property type="term" value="C:cytosol"/>
    <property type="evidence" value="ECO:0007669"/>
    <property type="project" value="TreeGrafter"/>
</dbReference>
<protein>
    <submittedName>
        <fullName evidence="7">Transcription antitermination factor NusB</fullName>
    </submittedName>
</protein>
<evidence type="ECO:0000256" key="5">
    <source>
        <dbReference type="ARBA" id="ARBA00023163"/>
    </source>
</evidence>
<feature type="domain" description="NusB/RsmB/TIM44" evidence="6">
    <location>
        <begin position="220"/>
        <end position="313"/>
    </location>
</feature>
<dbReference type="InterPro" id="IPR011605">
    <property type="entry name" value="NusB_fam"/>
</dbReference>
<keyword evidence="3" id="KW-0694">RNA-binding</keyword>
<accession>A0A9D9HC62</accession>
<dbReference type="GO" id="GO:0003723">
    <property type="term" value="F:RNA binding"/>
    <property type="evidence" value="ECO:0007669"/>
    <property type="project" value="UniProtKB-KW"/>
</dbReference>
<dbReference type="SUPFAM" id="SSF48013">
    <property type="entry name" value="NusB-like"/>
    <property type="match status" value="1"/>
</dbReference>
<keyword evidence="5" id="KW-0804">Transcription</keyword>
<keyword evidence="4" id="KW-0805">Transcription regulation</keyword>
<dbReference type="Proteomes" id="UP000823637">
    <property type="component" value="Unassembled WGS sequence"/>
</dbReference>
<sequence length="331" mass="38415">MINRDLIRIKVVQLLYANQINPDETYLKKTRKEDKEKSLIGKSLSAAFELYCWLLQLIVELHSYAEKRIEAGMSKRMATQEDLNPNRRFIDNRFALQLAGNKQLKECVKKFHISWAEDADLIRTLYKNICNSPEYKDYMQGKIPADAPSADMDAYSLDKFFWRQIIKKILATSEALGDSLEEMNIYWNDDAETILSFVEKTVKRFDENNGADQVLLPLYKDESDEDFAYDLYKYALQGRDQYMQMIDGTVKNWKIERMTMMDLSIMQAAIAELTHFPSIPVPVTLNEYIEISKYYSTSKSYEIVNGILDSVVKQLSAKGQLSKVSDMKNNE</sequence>
<evidence type="ECO:0000313" key="8">
    <source>
        <dbReference type="Proteomes" id="UP000823637"/>
    </source>
</evidence>
<reference evidence="7" key="1">
    <citation type="submission" date="2020-10" db="EMBL/GenBank/DDBJ databases">
        <authorList>
            <person name="Gilroy R."/>
        </authorList>
    </citation>
    <scope>NUCLEOTIDE SEQUENCE</scope>
    <source>
        <strain evidence="7">D3-1215</strain>
    </source>
</reference>
<evidence type="ECO:0000259" key="6">
    <source>
        <dbReference type="Pfam" id="PF01029"/>
    </source>
</evidence>
<evidence type="ECO:0000313" key="7">
    <source>
        <dbReference type="EMBL" id="MBO8446146.1"/>
    </source>
</evidence>
<dbReference type="PANTHER" id="PTHR11078">
    <property type="entry name" value="N UTILIZATION SUBSTANCE PROTEIN B-RELATED"/>
    <property type="match status" value="1"/>
</dbReference>